<dbReference type="Gene3D" id="2.30.33.40">
    <property type="entry name" value="GroES chaperonin"/>
    <property type="match status" value="1"/>
</dbReference>
<dbReference type="InterPro" id="IPR037124">
    <property type="entry name" value="Chaperonin_GroES_sf"/>
</dbReference>
<dbReference type="GO" id="GO:0005524">
    <property type="term" value="F:ATP binding"/>
    <property type="evidence" value="ECO:0007669"/>
    <property type="project" value="InterPro"/>
</dbReference>
<dbReference type="GO" id="GO:0005737">
    <property type="term" value="C:cytoplasm"/>
    <property type="evidence" value="ECO:0007669"/>
    <property type="project" value="UniProtKB-SubCell"/>
</dbReference>
<keyword evidence="2 3" id="KW-0143">Chaperone</keyword>
<dbReference type="SUPFAM" id="SSF50129">
    <property type="entry name" value="GroES-like"/>
    <property type="match status" value="1"/>
</dbReference>
<dbReference type="SMART" id="SM00883">
    <property type="entry name" value="Cpn10"/>
    <property type="match status" value="1"/>
</dbReference>
<gene>
    <name evidence="3" type="primary">groES</name>
    <name evidence="3" type="synonym">groS</name>
    <name evidence="5" type="ORF">C7B47_05750</name>
</gene>
<dbReference type="PRINTS" id="PR00297">
    <property type="entry name" value="CHAPERONIN10"/>
</dbReference>
<accession>A0A1R0IPN9</accession>
<dbReference type="GO" id="GO:0051082">
    <property type="term" value="F:unfolded protein binding"/>
    <property type="evidence" value="ECO:0007669"/>
    <property type="project" value="TreeGrafter"/>
</dbReference>
<comment type="function">
    <text evidence="3 4">Together with the chaperonin GroEL, plays an essential role in assisting protein folding. The GroEL-GroES system forms a nano-cage that allows encapsulation of the non-native substrate proteins and provides a physical environment optimized to promote and accelerate protein folding. GroES binds to the apical surface of the GroEL ring, thereby capping the opening of the GroEL channel.</text>
</comment>
<keyword evidence="3" id="KW-0963">Cytoplasm</keyword>
<dbReference type="EMBL" id="PXYX01000007">
    <property type="protein sequence ID" value="PSR28207.1"/>
    <property type="molecule type" value="Genomic_DNA"/>
</dbReference>
<comment type="similarity">
    <text evidence="1 3 4">Belongs to the GroES chaperonin family.</text>
</comment>
<dbReference type="AlphaFoldDB" id="A0A1R0IPN9"/>
<dbReference type="Proteomes" id="UP000242705">
    <property type="component" value="Unassembled WGS sequence"/>
</dbReference>
<dbReference type="GO" id="GO:0046872">
    <property type="term" value="F:metal ion binding"/>
    <property type="evidence" value="ECO:0007669"/>
    <property type="project" value="TreeGrafter"/>
</dbReference>
<evidence type="ECO:0000256" key="4">
    <source>
        <dbReference type="RuleBase" id="RU000535"/>
    </source>
</evidence>
<comment type="caution">
    <text evidence="5">The sequence shown here is derived from an EMBL/GenBank/DDBJ whole genome shotgun (WGS) entry which is preliminary data.</text>
</comment>
<dbReference type="PANTHER" id="PTHR10772:SF58">
    <property type="entry name" value="CO-CHAPERONIN GROES"/>
    <property type="match status" value="1"/>
</dbReference>
<organism evidence="5 6">
    <name type="scientific">Sulfobacillus thermosulfidooxidans</name>
    <dbReference type="NCBI Taxonomy" id="28034"/>
    <lineage>
        <taxon>Bacteria</taxon>
        <taxon>Bacillati</taxon>
        <taxon>Bacillota</taxon>
        <taxon>Clostridia</taxon>
        <taxon>Eubacteriales</taxon>
        <taxon>Clostridiales Family XVII. Incertae Sedis</taxon>
        <taxon>Sulfobacillus</taxon>
    </lineage>
</organism>
<protein>
    <recommendedName>
        <fullName evidence="3">Co-chaperonin GroES</fullName>
    </recommendedName>
    <alternativeName>
        <fullName evidence="3">10 kDa chaperonin</fullName>
    </alternativeName>
    <alternativeName>
        <fullName evidence="3">Chaperonin-10</fullName>
        <shortName evidence="3">Cpn10</shortName>
    </alternativeName>
</protein>
<dbReference type="RefSeq" id="WP_020373935.1">
    <property type="nucleotide sequence ID" value="NZ_MDZD01000018.1"/>
</dbReference>
<dbReference type="GO" id="GO:0051087">
    <property type="term" value="F:protein-folding chaperone binding"/>
    <property type="evidence" value="ECO:0007669"/>
    <property type="project" value="TreeGrafter"/>
</dbReference>
<dbReference type="HAMAP" id="MF_00580">
    <property type="entry name" value="CH10"/>
    <property type="match status" value="1"/>
</dbReference>
<dbReference type="InterPro" id="IPR011032">
    <property type="entry name" value="GroES-like_sf"/>
</dbReference>
<dbReference type="PANTHER" id="PTHR10772">
    <property type="entry name" value="10 KDA HEAT SHOCK PROTEIN"/>
    <property type="match status" value="1"/>
</dbReference>
<name>A0A1R0IPN9_SULTH</name>
<evidence type="ECO:0000313" key="5">
    <source>
        <dbReference type="EMBL" id="PSR28207.1"/>
    </source>
</evidence>
<evidence type="ECO:0000313" key="6">
    <source>
        <dbReference type="Proteomes" id="UP000242705"/>
    </source>
</evidence>
<comment type="subunit">
    <text evidence="3">Heptamer of 7 subunits arranged in a ring. Interacts with the chaperonin GroEL.</text>
</comment>
<evidence type="ECO:0000256" key="3">
    <source>
        <dbReference type="HAMAP-Rule" id="MF_00580"/>
    </source>
</evidence>
<dbReference type="InterPro" id="IPR020818">
    <property type="entry name" value="Chaperonin_GroES"/>
</dbReference>
<dbReference type="GO" id="GO:0044183">
    <property type="term" value="F:protein folding chaperone"/>
    <property type="evidence" value="ECO:0007669"/>
    <property type="project" value="InterPro"/>
</dbReference>
<evidence type="ECO:0000256" key="1">
    <source>
        <dbReference type="ARBA" id="ARBA00006975"/>
    </source>
</evidence>
<comment type="subcellular location">
    <subcellularLocation>
        <location evidence="3">Cytoplasm</location>
    </subcellularLocation>
</comment>
<dbReference type="FunFam" id="2.30.33.40:FF:000001">
    <property type="entry name" value="10 kDa chaperonin"/>
    <property type="match status" value="1"/>
</dbReference>
<sequence length="100" mass="10838">MEIRPLGDHIVVQILSDDSMPSGIVLPDTAKDNPQRGRVVAVGSGRLLSNGTRAPLEIQSEDVVLFNVESATKVRVNGHDYWLLKEDDVLAAINPSLAHV</sequence>
<dbReference type="CDD" id="cd00320">
    <property type="entry name" value="cpn10"/>
    <property type="match status" value="1"/>
</dbReference>
<dbReference type="Pfam" id="PF00166">
    <property type="entry name" value="Cpn10"/>
    <property type="match status" value="1"/>
</dbReference>
<evidence type="ECO:0000256" key="2">
    <source>
        <dbReference type="ARBA" id="ARBA00023186"/>
    </source>
</evidence>
<reference evidence="5 6" key="1">
    <citation type="journal article" date="2014" name="BMC Genomics">
        <title>Comparison of environmental and isolate Sulfobacillus genomes reveals diverse carbon, sulfur, nitrogen, and hydrogen metabolisms.</title>
        <authorList>
            <person name="Justice N.B."/>
            <person name="Norman A."/>
            <person name="Brown C.T."/>
            <person name="Singh A."/>
            <person name="Thomas B.C."/>
            <person name="Banfield J.F."/>
        </authorList>
    </citation>
    <scope>NUCLEOTIDE SEQUENCE [LARGE SCALE GENOMIC DNA]</scope>
    <source>
        <strain evidence="5">AMDSBA5</strain>
    </source>
</reference>
<proteinExistence type="inferred from homology"/>